<evidence type="ECO:0000313" key="4">
    <source>
        <dbReference type="EMBL" id="GMR58794.1"/>
    </source>
</evidence>
<feature type="non-terminal residue" evidence="4">
    <location>
        <position position="1"/>
    </location>
</feature>
<name>A0AAN5DBA5_9BILA</name>
<keyword evidence="2" id="KW-1133">Transmembrane helix</keyword>
<evidence type="ECO:0000256" key="2">
    <source>
        <dbReference type="SAM" id="Phobius"/>
    </source>
</evidence>
<reference evidence="5" key="1">
    <citation type="submission" date="2022-10" db="EMBL/GenBank/DDBJ databases">
        <title>Genome assembly of Pristionchus species.</title>
        <authorList>
            <person name="Yoshida K."/>
            <person name="Sommer R.J."/>
        </authorList>
    </citation>
    <scope>NUCLEOTIDE SEQUENCE [LARGE SCALE GENOMIC DNA]</scope>
    <source>
        <strain evidence="5">RS5460</strain>
    </source>
</reference>
<organism evidence="4 5">
    <name type="scientific">Pristionchus mayeri</name>
    <dbReference type="NCBI Taxonomy" id="1317129"/>
    <lineage>
        <taxon>Eukaryota</taxon>
        <taxon>Metazoa</taxon>
        <taxon>Ecdysozoa</taxon>
        <taxon>Nematoda</taxon>
        <taxon>Chromadorea</taxon>
        <taxon>Rhabditida</taxon>
        <taxon>Rhabditina</taxon>
        <taxon>Diplogasteromorpha</taxon>
        <taxon>Diplogasteroidea</taxon>
        <taxon>Neodiplogasteridae</taxon>
        <taxon>Pristionchus</taxon>
    </lineage>
</organism>
<gene>
    <name evidence="4" type="ORF">PMAYCL1PPCAC_28989</name>
</gene>
<keyword evidence="2" id="KW-0472">Membrane</keyword>
<evidence type="ECO:0000313" key="5">
    <source>
        <dbReference type="Proteomes" id="UP001328107"/>
    </source>
</evidence>
<accession>A0AAN5DBA5</accession>
<feature type="region of interest" description="Disordered" evidence="1">
    <location>
        <begin position="99"/>
        <end position="123"/>
    </location>
</feature>
<sequence length="123" mass="13663">HSSLGVVSMFSLSLLLLYSLTLINADHNITSTGNPKKEDKMSTMTIVAIAGGSILFVVAVLLLVVFLVIRPMIKKKKAYKKREAEVLQALPNLKLTRTGEEPEVHSVERISRMDSIDKEKNDK</sequence>
<dbReference type="EMBL" id="BTRK01000006">
    <property type="protein sequence ID" value="GMR58794.1"/>
    <property type="molecule type" value="Genomic_DNA"/>
</dbReference>
<dbReference type="Proteomes" id="UP001328107">
    <property type="component" value="Unassembled WGS sequence"/>
</dbReference>
<keyword evidence="2" id="KW-0812">Transmembrane</keyword>
<feature type="non-terminal residue" evidence="4">
    <location>
        <position position="123"/>
    </location>
</feature>
<dbReference type="AlphaFoldDB" id="A0AAN5DBA5"/>
<evidence type="ECO:0000256" key="3">
    <source>
        <dbReference type="SAM" id="SignalP"/>
    </source>
</evidence>
<feature type="signal peptide" evidence="3">
    <location>
        <begin position="1"/>
        <end position="25"/>
    </location>
</feature>
<comment type="caution">
    <text evidence="4">The sequence shown here is derived from an EMBL/GenBank/DDBJ whole genome shotgun (WGS) entry which is preliminary data.</text>
</comment>
<feature type="transmembrane region" description="Helical" evidence="2">
    <location>
        <begin position="41"/>
        <end position="69"/>
    </location>
</feature>
<proteinExistence type="predicted"/>
<keyword evidence="5" id="KW-1185">Reference proteome</keyword>
<feature type="chain" id="PRO_5043017800" evidence="3">
    <location>
        <begin position="26"/>
        <end position="123"/>
    </location>
</feature>
<keyword evidence="3" id="KW-0732">Signal</keyword>
<protein>
    <submittedName>
        <fullName evidence="4">Uncharacterized protein</fullName>
    </submittedName>
</protein>
<evidence type="ECO:0000256" key="1">
    <source>
        <dbReference type="SAM" id="MobiDB-lite"/>
    </source>
</evidence>